<dbReference type="Pfam" id="PF13347">
    <property type="entry name" value="MFS_2"/>
    <property type="match status" value="1"/>
</dbReference>
<keyword evidence="1" id="KW-0472">Membrane</keyword>
<protein>
    <recommendedName>
        <fullName evidence="4">MFS transporter</fullName>
    </recommendedName>
</protein>
<proteinExistence type="predicted"/>
<evidence type="ECO:0000313" key="3">
    <source>
        <dbReference type="Proteomes" id="UP000290475"/>
    </source>
</evidence>
<evidence type="ECO:0008006" key="4">
    <source>
        <dbReference type="Google" id="ProtNLM"/>
    </source>
</evidence>
<keyword evidence="1" id="KW-1133">Transmembrane helix</keyword>
<sequence>MQKKPTAWQTKWPERISYGLSDAADNLVFQVMTTYLLYFYTDIYGLSAGAVALLFLVAR</sequence>
<comment type="caution">
    <text evidence="2">The sequence shown here is derived from an EMBL/GenBank/DDBJ whole genome shotgun (WGS) entry which is preliminary data.</text>
</comment>
<dbReference type="EMBL" id="MSSM01000058">
    <property type="protein sequence ID" value="RXT17783.1"/>
    <property type="molecule type" value="Genomic_DNA"/>
</dbReference>
<name>A0A4Q1TI49_9LACO</name>
<dbReference type="Proteomes" id="UP000290475">
    <property type="component" value="Unassembled WGS sequence"/>
</dbReference>
<feature type="non-terminal residue" evidence="2">
    <location>
        <position position="59"/>
    </location>
</feature>
<keyword evidence="1" id="KW-0812">Transmembrane</keyword>
<feature type="transmembrane region" description="Helical" evidence="1">
    <location>
        <begin position="35"/>
        <end position="58"/>
    </location>
</feature>
<dbReference type="AlphaFoldDB" id="A0A4Q1TI49"/>
<gene>
    <name evidence="2" type="ORF">BVJ53_14085</name>
</gene>
<evidence type="ECO:0000256" key="1">
    <source>
        <dbReference type="SAM" id="Phobius"/>
    </source>
</evidence>
<organism evidence="2 3">
    <name type="scientific">Lacticaseibacillus chiayiensis</name>
    <dbReference type="NCBI Taxonomy" id="2100821"/>
    <lineage>
        <taxon>Bacteria</taxon>
        <taxon>Bacillati</taxon>
        <taxon>Bacillota</taxon>
        <taxon>Bacilli</taxon>
        <taxon>Lactobacillales</taxon>
        <taxon>Lactobacillaceae</taxon>
        <taxon>Lacticaseibacillus</taxon>
    </lineage>
</organism>
<dbReference type="RefSeq" id="WP_191983454.1">
    <property type="nucleotide sequence ID" value="NZ_MSSM01000058.1"/>
</dbReference>
<evidence type="ECO:0000313" key="2">
    <source>
        <dbReference type="EMBL" id="RXT17783.1"/>
    </source>
</evidence>
<reference evidence="2 3" key="1">
    <citation type="submission" date="2017-01" db="EMBL/GenBank/DDBJ databases">
        <title>Lactobacillus chiayiensis sp. nov., a lactic acid bacterium isolated from compost.</title>
        <authorList>
            <person name="Huang C.-H."/>
        </authorList>
    </citation>
    <scope>NUCLEOTIDE SEQUENCE [LARGE SCALE GENOMIC DNA]</scope>
    <source>
        <strain evidence="3">chh01</strain>
    </source>
</reference>
<accession>A0A4Q1TI49</accession>